<evidence type="ECO:0000313" key="1">
    <source>
        <dbReference type="EMBL" id="KAK4518778.1"/>
    </source>
</evidence>
<accession>A0AAN7DKI6</accession>
<organism evidence="1 2">
    <name type="scientific">Mucor velutinosus</name>
    <dbReference type="NCBI Taxonomy" id="708070"/>
    <lineage>
        <taxon>Eukaryota</taxon>
        <taxon>Fungi</taxon>
        <taxon>Fungi incertae sedis</taxon>
        <taxon>Mucoromycota</taxon>
        <taxon>Mucoromycotina</taxon>
        <taxon>Mucoromycetes</taxon>
        <taxon>Mucorales</taxon>
        <taxon>Mucorineae</taxon>
        <taxon>Mucoraceae</taxon>
        <taxon>Mucor</taxon>
    </lineage>
</organism>
<protein>
    <submittedName>
        <fullName evidence="1">Uncharacterized protein</fullName>
    </submittedName>
</protein>
<dbReference type="AlphaFoldDB" id="A0AAN7DKI6"/>
<dbReference type="RefSeq" id="XP_064685444.1">
    <property type="nucleotide sequence ID" value="XM_064828242.1"/>
</dbReference>
<keyword evidence="2" id="KW-1185">Reference proteome</keyword>
<sequence>MSILLLDNEENNASKILERNGLIDEGDIGKDLLADELRKSIQETTADMPLGKALHLLLNVHRQVFDKAVSSIQKSSTTAEIAIKVAESPTIKALLSIQNHISKDPPALFKQIYDSLKDKFLKKQPDEAAMRVVSYFTLDSSTCKVQAQQVLIDKLKSADKKDQLAVVVLLQFLMKHYSDSMSRVASVFFTSVVQLIEMRSSQPTLLPCSACELALQCTQIALTTSPDASTSETSSAKIMEVEEIEFIDASEDIWQGLDKILQVLERWQKSKSSIEPAAYKELHKMIHDKNTAAWKALVKYITPKSILSDKPLALKKQRQILSDAEISSSTQLLILALLQKGQWIEVYGDKRSAVVTSIEQDDIKSIVQEKFESSMQLEYLVPQLAMTLPCLFSYSKITDNQMIQSIIDQTMNSSDETLSRLTPMLMNQPEPSICYLLMHIVQQNTHSQFAYGMLTHLIYRQTDQTVAILQDNLLSLVKQSNQACELLIKCMEFADLPVLIRKLMKMSIVEDEREKMTCIALISKALLQERWASSSILNYIEMVRDFKLHRGFTAPNSTVHLQGPQDIASLNWTAAKGSEVFEPDQVQTISISLLLPLQLWSTRVSEHSFGSALRQLVQYCCGIPKDGTWIEAWKQLSFAFVKNHQLVWNVVEECTHNLTSQISITQDVVSDISMQTMGWKENIVFLRLSPMLILQTIPKEAFDVLLLPNSYVNLIAHKLEKIGVGRDIIKTSQQQDAHTPVCIQLMDELLQRSFEEDQLNQNIQNPVDFSISLLVKLFCV</sequence>
<comment type="caution">
    <text evidence="1">The sequence shown here is derived from an EMBL/GenBank/DDBJ whole genome shotgun (WGS) entry which is preliminary data.</text>
</comment>
<dbReference type="GeneID" id="89952687"/>
<gene>
    <name evidence="1" type="ORF">ATC70_009001</name>
</gene>
<name>A0AAN7DKI6_9FUNG</name>
<evidence type="ECO:0000313" key="2">
    <source>
        <dbReference type="Proteomes" id="UP001304243"/>
    </source>
</evidence>
<reference evidence="1 2" key="1">
    <citation type="submission" date="2022-11" db="EMBL/GenBank/DDBJ databases">
        <title>Mucor velutinosus strain NIH1002 WGS.</title>
        <authorList>
            <person name="Subramanian P."/>
            <person name="Mullikin J.C."/>
            <person name="Segre J.A."/>
            <person name="Zelazny A.M."/>
        </authorList>
    </citation>
    <scope>NUCLEOTIDE SEQUENCE [LARGE SCALE GENOMIC DNA]</scope>
    <source>
        <strain evidence="1 2">NIH1002</strain>
    </source>
</reference>
<dbReference type="Proteomes" id="UP001304243">
    <property type="component" value="Unassembled WGS sequence"/>
</dbReference>
<proteinExistence type="predicted"/>
<dbReference type="EMBL" id="JASEJX010000012">
    <property type="protein sequence ID" value="KAK4518778.1"/>
    <property type="molecule type" value="Genomic_DNA"/>
</dbReference>